<dbReference type="PANTHER" id="PTHR13035">
    <property type="entry name" value="PROTEIN N-TERMINAL GLUTAMINE AMIDOHYDROLASE"/>
    <property type="match status" value="1"/>
</dbReference>
<dbReference type="Gene3D" id="3.10.620.10">
    <property type="entry name" value="Protein N-terminal glutamine amidohydrolase, alpha beta roll"/>
    <property type="match status" value="1"/>
</dbReference>
<proteinExistence type="inferred from homology"/>
<evidence type="ECO:0000256" key="7">
    <source>
        <dbReference type="ARBA" id="ARBA00048768"/>
    </source>
</evidence>
<dbReference type="InterPro" id="IPR023128">
    <property type="entry name" value="Prot_N_Gln_amidohydro_ab_roll"/>
</dbReference>
<dbReference type="InterPro" id="IPR039733">
    <property type="entry name" value="NTAQ1"/>
</dbReference>
<evidence type="ECO:0000313" key="10">
    <source>
        <dbReference type="Ensembl" id="ENSSRHP00000060650.1"/>
    </source>
</evidence>
<evidence type="ECO:0000259" key="9">
    <source>
        <dbReference type="Pfam" id="PF09764"/>
    </source>
</evidence>
<keyword evidence="6 8" id="KW-0378">Hydrolase</keyword>
<comment type="function">
    <text evidence="1">Mediates the side-chain deamidation of N-terminal glutamine residues to glutamate, an important step in N-end rule pathway of protein degradation. Conversion of the resulting N-terminal glutamine to glutamate renders the protein susceptible to arginylation, polyubiquitination and degradation as specified by the N-end rule. Does not act on substrates with internal or C-terminal glutamine and does not act on non-glutamine residues in any position. Does not deaminate acetylated N-terminal glutamine. With the exception of proline, all tested second-position residues on substrate peptides do not greatly influence the activity. In contrast, a proline at position 2, virtually abolishes deamidation of N-terminal glutamine.</text>
</comment>
<dbReference type="AlphaFoldDB" id="A0A673KD84"/>
<dbReference type="EC" id="3.5.1.122" evidence="4 8"/>
<dbReference type="GO" id="GO:0005634">
    <property type="term" value="C:nucleus"/>
    <property type="evidence" value="ECO:0007669"/>
    <property type="project" value="TreeGrafter"/>
</dbReference>
<dbReference type="GO" id="GO:0008418">
    <property type="term" value="F:protein-N-terminal asparagine amidohydrolase activity"/>
    <property type="evidence" value="ECO:0007669"/>
    <property type="project" value="UniProtKB-UniRule"/>
</dbReference>
<reference evidence="10" key="2">
    <citation type="submission" date="2025-09" db="UniProtKB">
        <authorList>
            <consortium name="Ensembl"/>
        </authorList>
    </citation>
    <scope>IDENTIFICATION</scope>
</reference>
<dbReference type="Pfam" id="PF09764">
    <property type="entry name" value="Nt_Gln_amidase"/>
    <property type="match status" value="1"/>
</dbReference>
<evidence type="ECO:0000256" key="6">
    <source>
        <dbReference type="ARBA" id="ARBA00022801"/>
    </source>
</evidence>
<dbReference type="Proteomes" id="UP000472270">
    <property type="component" value="Unassembled WGS sequence"/>
</dbReference>
<evidence type="ECO:0000256" key="5">
    <source>
        <dbReference type="ARBA" id="ARBA00021247"/>
    </source>
</evidence>
<dbReference type="GO" id="GO:0070773">
    <property type="term" value="F:protein-N-terminal glutamine amidohydrolase activity"/>
    <property type="evidence" value="ECO:0007669"/>
    <property type="project" value="UniProtKB-UniRule"/>
</dbReference>
<comment type="similarity">
    <text evidence="2 8">Belongs to the NTAQ1 family.</text>
</comment>
<dbReference type="GO" id="GO:0005829">
    <property type="term" value="C:cytosol"/>
    <property type="evidence" value="ECO:0007669"/>
    <property type="project" value="TreeGrafter"/>
</dbReference>
<evidence type="ECO:0000256" key="2">
    <source>
        <dbReference type="ARBA" id="ARBA00008985"/>
    </source>
</evidence>
<evidence type="ECO:0000256" key="8">
    <source>
        <dbReference type="RuleBase" id="RU367082"/>
    </source>
</evidence>
<evidence type="ECO:0000256" key="3">
    <source>
        <dbReference type="ARBA" id="ARBA00011245"/>
    </source>
</evidence>
<dbReference type="Ensembl" id="ENSSRHT00000062333.1">
    <property type="protein sequence ID" value="ENSSRHP00000060650.1"/>
    <property type="gene ID" value="ENSSRHG00000030334.1"/>
</dbReference>
<keyword evidence="11" id="KW-1185">Reference proteome</keyword>
<dbReference type="PANTHER" id="PTHR13035:SF0">
    <property type="entry name" value="PROTEIN N-TERMINAL GLUTAMINE AMIDOHYDROLASE"/>
    <property type="match status" value="1"/>
</dbReference>
<dbReference type="InterPro" id="IPR037132">
    <property type="entry name" value="N_Gln_amidohydro_ab_roll_sf"/>
</dbReference>
<reference evidence="10" key="1">
    <citation type="submission" date="2025-08" db="UniProtKB">
        <authorList>
            <consortium name="Ensembl"/>
        </authorList>
    </citation>
    <scope>IDENTIFICATION</scope>
</reference>
<feature type="domain" description="Protein N-terminal glutamine amidohydrolase alpha beta roll" evidence="9">
    <location>
        <begin position="29"/>
        <end position="74"/>
    </location>
</feature>
<evidence type="ECO:0000256" key="4">
    <source>
        <dbReference type="ARBA" id="ARBA00012718"/>
    </source>
</evidence>
<evidence type="ECO:0000313" key="11">
    <source>
        <dbReference type="Proteomes" id="UP000472270"/>
    </source>
</evidence>
<name>A0A673KD84_9TELE</name>
<accession>A0A673KD84</accession>
<comment type="subunit">
    <text evidence="3 8">Monomer.</text>
</comment>
<organism evidence="10 11">
    <name type="scientific">Sinocyclocheilus rhinocerous</name>
    <dbReference type="NCBI Taxonomy" id="307959"/>
    <lineage>
        <taxon>Eukaryota</taxon>
        <taxon>Metazoa</taxon>
        <taxon>Chordata</taxon>
        <taxon>Craniata</taxon>
        <taxon>Vertebrata</taxon>
        <taxon>Euteleostomi</taxon>
        <taxon>Actinopterygii</taxon>
        <taxon>Neopterygii</taxon>
        <taxon>Teleostei</taxon>
        <taxon>Ostariophysi</taxon>
        <taxon>Cypriniformes</taxon>
        <taxon>Cyprinidae</taxon>
        <taxon>Cyprininae</taxon>
        <taxon>Sinocyclocheilus</taxon>
    </lineage>
</organism>
<sequence>MGRMNEESAPSEYIIITPSRNQCVYTRKWKMCEYVKDQGTCSLDEVYAVFISNERKMIPIWKQKSSRADQPVIWVRAFFNKEKLS</sequence>
<comment type="catalytic activity">
    <reaction evidence="7 8">
        <text>N-terminal L-glutaminyl-[protein] + H2O = N-terminal L-glutamyl-[protein] + NH4(+)</text>
        <dbReference type="Rhea" id="RHEA:50680"/>
        <dbReference type="Rhea" id="RHEA-COMP:12668"/>
        <dbReference type="Rhea" id="RHEA-COMP:12777"/>
        <dbReference type="ChEBI" id="CHEBI:15377"/>
        <dbReference type="ChEBI" id="CHEBI:28938"/>
        <dbReference type="ChEBI" id="CHEBI:64721"/>
        <dbReference type="ChEBI" id="CHEBI:64722"/>
        <dbReference type="EC" id="3.5.1.122"/>
    </reaction>
</comment>
<evidence type="ECO:0000256" key="1">
    <source>
        <dbReference type="ARBA" id="ARBA00002022"/>
    </source>
</evidence>
<protein>
    <recommendedName>
        <fullName evidence="5 8">Protein N-terminal glutamine amidohydrolase</fullName>
        <ecNumber evidence="4 8">3.5.1.122</ecNumber>
    </recommendedName>
    <alternativeName>
        <fullName evidence="8">Protein NH2-terminal glutamine deamidase</fullName>
    </alternativeName>
</protein>